<evidence type="ECO:0000256" key="2">
    <source>
        <dbReference type="ARBA" id="ARBA00023015"/>
    </source>
</evidence>
<reference evidence="7 8" key="1">
    <citation type="submission" date="2020-07" db="EMBL/GenBank/DDBJ databases">
        <title>Taxonomic revisions and descriptions of new bacterial species based on genomic comparisons in the high-G+C-content subgroup of the family Alcaligenaceae.</title>
        <authorList>
            <person name="Szabo A."/>
            <person name="Felfoldi T."/>
        </authorList>
    </citation>
    <scope>NUCLEOTIDE SEQUENCE [LARGE SCALE GENOMIC DNA]</scope>
    <source>
        <strain evidence="7 8">DSM 25264</strain>
    </source>
</reference>
<keyword evidence="8" id="KW-1185">Reference proteome</keyword>
<dbReference type="PANTHER" id="PTHR43133:SF63">
    <property type="entry name" value="RNA POLYMERASE SIGMA FACTOR FECI-RELATED"/>
    <property type="match status" value="1"/>
</dbReference>
<evidence type="ECO:0000256" key="1">
    <source>
        <dbReference type="ARBA" id="ARBA00010641"/>
    </source>
</evidence>
<evidence type="ECO:0000256" key="4">
    <source>
        <dbReference type="ARBA" id="ARBA00023163"/>
    </source>
</evidence>
<dbReference type="CDD" id="cd06171">
    <property type="entry name" value="Sigma70_r4"/>
    <property type="match status" value="1"/>
</dbReference>
<evidence type="ECO:0000313" key="8">
    <source>
        <dbReference type="Proteomes" id="UP000580517"/>
    </source>
</evidence>
<dbReference type="InterPro" id="IPR013324">
    <property type="entry name" value="RNA_pol_sigma_r3/r4-like"/>
</dbReference>
<keyword evidence="3" id="KW-0731">Sigma factor</keyword>
<dbReference type="Pfam" id="PF04542">
    <property type="entry name" value="Sigma70_r2"/>
    <property type="match status" value="1"/>
</dbReference>
<dbReference type="InterPro" id="IPR013325">
    <property type="entry name" value="RNA_pol_sigma_r2"/>
</dbReference>
<evidence type="ECO:0000259" key="6">
    <source>
        <dbReference type="Pfam" id="PF08281"/>
    </source>
</evidence>
<evidence type="ECO:0000259" key="5">
    <source>
        <dbReference type="Pfam" id="PF04542"/>
    </source>
</evidence>
<dbReference type="EMBL" id="JACCEW010000001">
    <property type="protein sequence ID" value="NYT35322.1"/>
    <property type="molecule type" value="Genomic_DNA"/>
</dbReference>
<comment type="similarity">
    <text evidence="1">Belongs to the sigma-70 factor family. ECF subfamily.</text>
</comment>
<dbReference type="SUPFAM" id="SSF88659">
    <property type="entry name" value="Sigma3 and sigma4 domains of RNA polymerase sigma factors"/>
    <property type="match status" value="1"/>
</dbReference>
<gene>
    <name evidence="7" type="ORF">H0A68_00410</name>
</gene>
<keyword evidence="4" id="KW-0804">Transcription</keyword>
<comment type="caution">
    <text evidence="7">The sequence shown here is derived from an EMBL/GenBank/DDBJ whole genome shotgun (WGS) entry which is preliminary data.</text>
</comment>
<dbReference type="InterPro" id="IPR007627">
    <property type="entry name" value="RNA_pol_sigma70_r2"/>
</dbReference>
<name>A0A853F712_9BURK</name>
<protein>
    <submittedName>
        <fullName evidence="7">Sigma-70 family RNA polymerase sigma factor</fullName>
    </submittedName>
</protein>
<feature type="domain" description="RNA polymerase sigma-70 region 2" evidence="5">
    <location>
        <begin position="7"/>
        <end position="72"/>
    </location>
</feature>
<dbReference type="OrthoDB" id="9783733at2"/>
<evidence type="ECO:0000313" key="7">
    <source>
        <dbReference type="EMBL" id="NYT35322.1"/>
    </source>
</evidence>
<dbReference type="GO" id="GO:0006352">
    <property type="term" value="P:DNA-templated transcription initiation"/>
    <property type="evidence" value="ECO:0007669"/>
    <property type="project" value="InterPro"/>
</dbReference>
<dbReference type="GO" id="GO:0003677">
    <property type="term" value="F:DNA binding"/>
    <property type="evidence" value="ECO:0007669"/>
    <property type="project" value="InterPro"/>
</dbReference>
<dbReference type="SUPFAM" id="SSF88946">
    <property type="entry name" value="Sigma2 domain of RNA polymerase sigma factors"/>
    <property type="match status" value="1"/>
</dbReference>
<dbReference type="Pfam" id="PF08281">
    <property type="entry name" value="Sigma70_r4_2"/>
    <property type="match status" value="1"/>
</dbReference>
<dbReference type="Gene3D" id="1.10.1740.10">
    <property type="match status" value="1"/>
</dbReference>
<evidence type="ECO:0000256" key="3">
    <source>
        <dbReference type="ARBA" id="ARBA00023082"/>
    </source>
</evidence>
<dbReference type="GO" id="GO:0016987">
    <property type="term" value="F:sigma factor activity"/>
    <property type="evidence" value="ECO:0007669"/>
    <property type="project" value="UniProtKB-KW"/>
</dbReference>
<dbReference type="NCBIfam" id="TIGR02937">
    <property type="entry name" value="sigma70-ECF"/>
    <property type="match status" value="1"/>
</dbReference>
<dbReference type="Gene3D" id="1.10.10.10">
    <property type="entry name" value="Winged helix-like DNA-binding domain superfamily/Winged helix DNA-binding domain"/>
    <property type="match status" value="1"/>
</dbReference>
<dbReference type="AlphaFoldDB" id="A0A853F712"/>
<sequence length="180" mass="20509">MWNPQLLFQTHAREINRYLRKCGHNHEEAADLTQDVFTRVLSADRPGCDSNLRAYLYTVARNLSTDVYRRQRIVRIDYVPAEDYLDIPDPTPSPERVISGRQQLEAMARALAELPPKTRQAFELHRLRDLTISQVAKELDLSISRAWTLVQRAGAHIRARLHDSASESVHAQADPASGKS</sequence>
<dbReference type="InterPro" id="IPR014284">
    <property type="entry name" value="RNA_pol_sigma-70_dom"/>
</dbReference>
<dbReference type="RefSeq" id="WP_129967207.1">
    <property type="nucleotide sequence ID" value="NZ_JACCEW010000001.1"/>
</dbReference>
<keyword evidence="2" id="KW-0805">Transcription regulation</keyword>
<dbReference type="InterPro" id="IPR036388">
    <property type="entry name" value="WH-like_DNA-bd_sf"/>
</dbReference>
<dbReference type="Proteomes" id="UP000580517">
    <property type="component" value="Unassembled WGS sequence"/>
</dbReference>
<dbReference type="InterPro" id="IPR039425">
    <property type="entry name" value="RNA_pol_sigma-70-like"/>
</dbReference>
<dbReference type="InterPro" id="IPR013249">
    <property type="entry name" value="RNA_pol_sigma70_r4_t2"/>
</dbReference>
<organism evidence="7 8">
    <name type="scientific">Allopusillimonas soli</name>
    <dbReference type="NCBI Taxonomy" id="659016"/>
    <lineage>
        <taxon>Bacteria</taxon>
        <taxon>Pseudomonadati</taxon>
        <taxon>Pseudomonadota</taxon>
        <taxon>Betaproteobacteria</taxon>
        <taxon>Burkholderiales</taxon>
        <taxon>Alcaligenaceae</taxon>
        <taxon>Allopusillimonas</taxon>
    </lineage>
</organism>
<feature type="domain" description="RNA polymerase sigma factor 70 region 4 type 2" evidence="6">
    <location>
        <begin position="105"/>
        <end position="153"/>
    </location>
</feature>
<proteinExistence type="inferred from homology"/>
<dbReference type="PANTHER" id="PTHR43133">
    <property type="entry name" value="RNA POLYMERASE ECF-TYPE SIGMA FACTO"/>
    <property type="match status" value="1"/>
</dbReference>
<accession>A0A853F712</accession>